<evidence type="ECO:0000313" key="1">
    <source>
        <dbReference type="EMBL" id="ORZ02251.1"/>
    </source>
</evidence>
<name>A0A1X2HRT8_SYNRA</name>
<comment type="caution">
    <text evidence="1">The sequence shown here is derived from an EMBL/GenBank/DDBJ whole genome shotgun (WGS) entry which is preliminary data.</text>
</comment>
<dbReference type="EMBL" id="MCGN01000001">
    <property type="protein sequence ID" value="ORZ02251.1"/>
    <property type="molecule type" value="Genomic_DNA"/>
</dbReference>
<evidence type="ECO:0000313" key="2">
    <source>
        <dbReference type="Proteomes" id="UP000242180"/>
    </source>
</evidence>
<sequence length="236" mass="26475">MRLDFDIADMPIIEVVCNCISCLPSFPTDSAVGEFELITSYLDPVLRPLLHDPDEMRLLRWTNRVCTELSNDFSRRPDGTLTLREQFHGASALGFCEVKPADSGQNAELCFTDLLRLALFSKSGIDKGEIQGMMVVHAIGPAVTFYVMELAGPGLYPLVELATITMPLTIDDLSPFLMRLSLLKQVHVAYHRHSKHLDQKARSKFDKWRKSSMTAEELQDVINITASKDKAPNIHV</sequence>
<dbReference type="OMA" id="PDGHIYK"/>
<organism evidence="1 2">
    <name type="scientific">Syncephalastrum racemosum</name>
    <name type="common">Filamentous fungus</name>
    <dbReference type="NCBI Taxonomy" id="13706"/>
    <lineage>
        <taxon>Eukaryota</taxon>
        <taxon>Fungi</taxon>
        <taxon>Fungi incertae sedis</taxon>
        <taxon>Mucoromycota</taxon>
        <taxon>Mucoromycotina</taxon>
        <taxon>Mucoromycetes</taxon>
        <taxon>Mucorales</taxon>
        <taxon>Syncephalastraceae</taxon>
        <taxon>Syncephalastrum</taxon>
    </lineage>
</organism>
<accession>A0A1X2HRT8</accession>
<proteinExistence type="predicted"/>
<dbReference type="Proteomes" id="UP000242180">
    <property type="component" value="Unassembled WGS sequence"/>
</dbReference>
<dbReference type="AlphaFoldDB" id="A0A1X2HRT8"/>
<reference evidence="1 2" key="1">
    <citation type="submission" date="2016-07" db="EMBL/GenBank/DDBJ databases">
        <title>Pervasive Adenine N6-methylation of Active Genes in Fungi.</title>
        <authorList>
            <consortium name="DOE Joint Genome Institute"/>
            <person name="Mondo S.J."/>
            <person name="Dannebaum R.O."/>
            <person name="Kuo R.C."/>
            <person name="Labutti K."/>
            <person name="Haridas S."/>
            <person name="Kuo A."/>
            <person name="Salamov A."/>
            <person name="Ahrendt S.R."/>
            <person name="Lipzen A."/>
            <person name="Sullivan W."/>
            <person name="Andreopoulos W.B."/>
            <person name="Clum A."/>
            <person name="Lindquist E."/>
            <person name="Daum C."/>
            <person name="Ramamoorthy G.K."/>
            <person name="Gryganskyi A."/>
            <person name="Culley D."/>
            <person name="Magnuson J.K."/>
            <person name="James T.Y."/>
            <person name="O'Malley M.A."/>
            <person name="Stajich J.E."/>
            <person name="Spatafora J.W."/>
            <person name="Visel A."/>
            <person name="Grigoriev I.V."/>
        </authorList>
    </citation>
    <scope>NUCLEOTIDE SEQUENCE [LARGE SCALE GENOMIC DNA]</scope>
    <source>
        <strain evidence="1 2">NRRL 2496</strain>
    </source>
</reference>
<keyword evidence="2" id="KW-1185">Reference proteome</keyword>
<protein>
    <submittedName>
        <fullName evidence="1">Uncharacterized protein</fullName>
    </submittedName>
</protein>
<dbReference type="InParanoid" id="A0A1X2HRT8"/>
<gene>
    <name evidence="1" type="ORF">BCR43DRAFT_500330</name>
</gene>
<dbReference type="OrthoDB" id="2290051at2759"/>